<evidence type="ECO:0000256" key="11">
    <source>
        <dbReference type="PROSITE-ProRule" id="PRU00723"/>
    </source>
</evidence>
<evidence type="ECO:0000256" key="5">
    <source>
        <dbReference type="ARBA" id="ARBA00022842"/>
    </source>
</evidence>
<keyword evidence="2 11" id="KW-0479">Metal-binding</keyword>
<evidence type="ECO:0000256" key="6">
    <source>
        <dbReference type="ARBA" id="ARBA00022908"/>
    </source>
</evidence>
<evidence type="ECO:0000256" key="2">
    <source>
        <dbReference type="ARBA" id="ARBA00022723"/>
    </source>
</evidence>
<dbReference type="GO" id="GO:0015074">
    <property type="term" value="P:DNA integration"/>
    <property type="evidence" value="ECO:0007669"/>
    <property type="project" value="UniProtKB-KW"/>
</dbReference>
<evidence type="ECO:0000256" key="1">
    <source>
        <dbReference type="ARBA" id="ARBA00022722"/>
    </source>
</evidence>
<evidence type="ECO:0000256" key="12">
    <source>
        <dbReference type="SAM" id="MobiDB-lite"/>
    </source>
</evidence>
<evidence type="ECO:0000256" key="7">
    <source>
        <dbReference type="ARBA" id="ARBA00022918"/>
    </source>
</evidence>
<keyword evidence="7" id="KW-0695">RNA-directed DNA polymerase</keyword>
<feature type="domain" description="Integrase catalytic" evidence="14">
    <location>
        <begin position="822"/>
        <end position="998"/>
    </location>
</feature>
<keyword evidence="8" id="KW-0808">Transferase</keyword>
<keyword evidence="8" id="KW-0239">DNA-directed DNA polymerase</keyword>
<protein>
    <submittedName>
        <fullName evidence="15">TY1B-NL2 protein</fullName>
    </submittedName>
</protein>
<organism evidence="15 16">
    <name type="scientific">Symbiodinium natans</name>
    <dbReference type="NCBI Taxonomy" id="878477"/>
    <lineage>
        <taxon>Eukaryota</taxon>
        <taxon>Sar</taxon>
        <taxon>Alveolata</taxon>
        <taxon>Dinophyceae</taxon>
        <taxon>Suessiales</taxon>
        <taxon>Symbiodiniaceae</taxon>
        <taxon>Symbiodinium</taxon>
    </lineage>
</organism>
<keyword evidence="4" id="KW-0378">Hydrolase</keyword>
<keyword evidence="1" id="KW-0540">Nuclease</keyword>
<dbReference type="EMBL" id="CAJNDS010000765">
    <property type="protein sequence ID" value="CAE7232438.1"/>
    <property type="molecule type" value="Genomic_DNA"/>
</dbReference>
<proteinExistence type="predicted"/>
<dbReference type="Gene3D" id="3.30.420.10">
    <property type="entry name" value="Ribonuclease H-like superfamily/Ribonuclease H"/>
    <property type="match status" value="1"/>
</dbReference>
<comment type="caution">
    <text evidence="15">The sequence shown here is derived from an EMBL/GenBank/DDBJ whole genome shotgun (WGS) entry which is preliminary data.</text>
</comment>
<keyword evidence="3" id="KW-0255">Endonuclease</keyword>
<dbReference type="GO" id="GO:0006310">
    <property type="term" value="P:DNA recombination"/>
    <property type="evidence" value="ECO:0007669"/>
    <property type="project" value="UniProtKB-KW"/>
</dbReference>
<evidence type="ECO:0000256" key="4">
    <source>
        <dbReference type="ARBA" id="ARBA00022801"/>
    </source>
</evidence>
<name>A0A812KS27_9DINO</name>
<dbReference type="PROSITE" id="PS50994">
    <property type="entry name" value="INTEGRASE"/>
    <property type="match status" value="1"/>
</dbReference>
<dbReference type="InterPro" id="IPR000571">
    <property type="entry name" value="Znf_CCCH"/>
</dbReference>
<keyword evidence="11" id="KW-0862">Zinc</keyword>
<reference evidence="15" key="1">
    <citation type="submission" date="2021-02" db="EMBL/GenBank/DDBJ databases">
        <authorList>
            <person name="Dougan E. K."/>
            <person name="Rhodes N."/>
            <person name="Thang M."/>
            <person name="Chan C."/>
        </authorList>
    </citation>
    <scope>NUCLEOTIDE SEQUENCE</scope>
</reference>
<evidence type="ECO:0000256" key="10">
    <source>
        <dbReference type="ARBA" id="ARBA00023268"/>
    </source>
</evidence>
<dbReference type="InterPro" id="IPR001584">
    <property type="entry name" value="Integrase_cat-core"/>
</dbReference>
<evidence type="ECO:0000313" key="16">
    <source>
        <dbReference type="Proteomes" id="UP000604046"/>
    </source>
</evidence>
<dbReference type="GO" id="GO:0003887">
    <property type="term" value="F:DNA-directed DNA polymerase activity"/>
    <property type="evidence" value="ECO:0007669"/>
    <property type="project" value="UniProtKB-KW"/>
</dbReference>
<dbReference type="GO" id="GO:0004519">
    <property type="term" value="F:endonuclease activity"/>
    <property type="evidence" value="ECO:0007669"/>
    <property type="project" value="UniProtKB-KW"/>
</dbReference>
<keyword evidence="6" id="KW-0229">DNA integration</keyword>
<dbReference type="InterPro" id="IPR012337">
    <property type="entry name" value="RNaseH-like_sf"/>
</dbReference>
<dbReference type="GO" id="GO:0008270">
    <property type="term" value="F:zinc ion binding"/>
    <property type="evidence" value="ECO:0007669"/>
    <property type="project" value="UniProtKB-KW"/>
</dbReference>
<keyword evidence="8" id="KW-0548">Nucleotidyltransferase</keyword>
<dbReference type="CDD" id="cd09272">
    <property type="entry name" value="RNase_HI_RT_Ty1"/>
    <property type="match status" value="1"/>
</dbReference>
<dbReference type="InterPro" id="IPR013103">
    <property type="entry name" value="RVT_2"/>
</dbReference>
<keyword evidence="10" id="KW-0511">Multifunctional enzyme</keyword>
<dbReference type="PANTHER" id="PTHR42648">
    <property type="entry name" value="TRANSPOSASE, PUTATIVE-RELATED"/>
    <property type="match status" value="1"/>
</dbReference>
<feature type="compositionally biased region" description="Basic and acidic residues" evidence="12">
    <location>
        <begin position="247"/>
        <end position="258"/>
    </location>
</feature>
<dbReference type="PROSITE" id="PS50103">
    <property type="entry name" value="ZF_C3H1"/>
    <property type="match status" value="1"/>
</dbReference>
<evidence type="ECO:0000259" key="14">
    <source>
        <dbReference type="PROSITE" id="PS50994"/>
    </source>
</evidence>
<evidence type="ECO:0000259" key="13">
    <source>
        <dbReference type="PROSITE" id="PS50103"/>
    </source>
</evidence>
<dbReference type="GO" id="GO:0003676">
    <property type="term" value="F:nucleic acid binding"/>
    <property type="evidence" value="ECO:0007669"/>
    <property type="project" value="InterPro"/>
</dbReference>
<sequence>MAQHWEWVLKTAQDLHKRTQSLSVADRVLLSDAFESGVSGVRIPDGQAVHENKLLLTLMNVLPSDIKRPLLEGRPNSSPSSVELLHQTYEWFSPGGKEDCRSLLDFVRRPGSNSSSVSGCRAHLRLWRTARSRLNRLGMSQPPATELLIALEEVLAPMERKFETLRFALQNARLSHGVRQPTASGIAEFEKLAEQELLLLDQDERVRVASSTDVRVASAADAVKVKPCHFFNKPGGCNRNPCPFAHIPREKSTPDKPSPKPKPKPKPKAKPKPSPKREDGQHPNAKPKADPKAKAKAAAAKADKPVVEIITSMMQVSPEAATAINALGPDNGSGGLPWVLVDSGANQILRPWNEQAEKDLEGAAPLLVTLASGEQRQGWRTVEGEVMLPKQSGNDHQHHPWILPVTRLVKDLGYQVVWSESGAELISPHGKHIQCHSYHDLPYIRWKDFIPIRRQLAHKYRSRNATVNQADASSPCECDSVDAECVLQDASLWLGDCESSIASVRKVQMQAVESLARTLLPQCEVSKPSELGDFLEMVLRELPYKSRHVRRDATVLDGGRCNSIVFGLYQHGGFIGLTTATYQLPETAEFINAVLARQLPENARWTSVQIGMNTRASPHRDTRNTGPSYLRSFGEFSGGRLWVQDSGGDVDAVIHGVSMTGSMHSTYGHWLKLDAKGLYHAVEQFVGTRVSVSVYVTGSGKLVTSEMGQVLERLKFRVPETHAGSHNPSRVATVQDVVQTAPEVTRIAFSLIFPSQVPCSQICKSAVPLEEEPPVKICFGPLAGPSGQKDEHARCGHTPARPDCEACQESLGLRRMHRKVSIDTRTTAVLSLDVTGPHPKALETEATYALVAVAALSDGLNLVYVVPLKDKTSLSVLPGTMKVLSMLRSLYGGFLPIAQIHSDCEGEFLSTAFRRAMLDAGLKQTTTQPGDPSQNGRTERYIGLTKTRTIAMLQEGRLPLTLWSHVMVHAAFLLRQSALSRDIPAKYPAPGDCVLVPAKSEAVREGGDFIPKVRYGVFLGVDESIPDGAVVAVREGSHTSFLHVSGPKKWRSPGIKRWRMHAHPNDGSKAVWISSEGDVVWTAPHRETILSFEERRPADSTSDVGDYVRKGFPGWDAQRHYNLFTHSCESPDEHGEVTDVPQGGVEVSWFEIAGFQAGLVKEAANGDDVWKVCGDYLVRRHLTPRVGMFVPVEDDMCPSPNTTLCPPRVTVVLTEEGQRQVLFDRWVEGVPDRPAYSDHRKWRGVTLFRIIKSEAPRTEVAEGAEAVPAAMVQAFQPQEPKSKDRYWLPDPDAQVQMHRMDQVAECLETDALVNVSVDPREAERADESERARWEDGIRQELGNLDAMEVMERVTEEDLRKRRANGEKIPRPLPSKLVLVKKPQPEAAEGEGGYKYKARIVVCGNMQAEAAKEIGNRSEVPDAFFTRCLFTLALLRWFSFTILDVNAAFLYAGLPEGDPAIVVAPPALLRRWKLAGQTEMWVLKKALYGLRASPRQWARERNNTVRNKKIRLSDVEVAMFAPADVHEHVWVLKSTKRGIVAYALFYVDDILVAAQADVLHLVRRAIKEWWKVKDQGTLINPKDPMYQHDLHDELNPQAELGFLGMRLSFVGEFLACHQIPYLKSCLGERKFGDIKGSQSLPAVTEGGEPEFEDRNCDRYRELVRACQKEVGALLWASQRSRPDIAAVIGVLGSQLVVQPTKVLGWCHQVWRYLANTVEIKLMFRQSDASAISLSVSADASFAAGGDRSRSGVAALLCGQLVQWSSVRQSLAAASAVEAEIQAAGLGSVTAIAVLNLVRGLLDEGSVIETELLSDNTGCIANITHAVTSWRNRHYCVKAAALRDQLQEHSIALRYCSGKLILADALTKILGRQALEIARAALRLA</sequence>
<feature type="zinc finger region" description="C3H1-type" evidence="11">
    <location>
        <begin position="222"/>
        <end position="249"/>
    </location>
</feature>
<keyword evidence="9" id="KW-0233">DNA recombination</keyword>
<dbReference type="Pfam" id="PF07727">
    <property type="entry name" value="RVT_2"/>
    <property type="match status" value="1"/>
</dbReference>
<gene>
    <name evidence="15" type="primary">TY1B-NL2</name>
    <name evidence="15" type="ORF">SNAT2548_LOCUS9620</name>
</gene>
<feature type="compositionally biased region" description="Basic residues" evidence="12">
    <location>
        <begin position="259"/>
        <end position="274"/>
    </location>
</feature>
<evidence type="ECO:0000256" key="9">
    <source>
        <dbReference type="ARBA" id="ARBA00023172"/>
    </source>
</evidence>
<dbReference type="InterPro" id="IPR039537">
    <property type="entry name" value="Retrotran_Ty1/copia-like"/>
</dbReference>
<evidence type="ECO:0000256" key="8">
    <source>
        <dbReference type="ARBA" id="ARBA00022932"/>
    </source>
</evidence>
<accession>A0A812KS27</accession>
<keyword evidence="11" id="KW-0863">Zinc-finger</keyword>
<dbReference type="OrthoDB" id="430476at2759"/>
<dbReference type="SUPFAM" id="SSF53098">
    <property type="entry name" value="Ribonuclease H-like"/>
    <property type="match status" value="1"/>
</dbReference>
<keyword evidence="5" id="KW-0460">Magnesium</keyword>
<feature type="region of interest" description="Disordered" evidence="12">
    <location>
        <begin position="242"/>
        <end position="302"/>
    </location>
</feature>
<dbReference type="Proteomes" id="UP000604046">
    <property type="component" value="Unassembled WGS sequence"/>
</dbReference>
<feature type="compositionally biased region" description="Basic and acidic residues" evidence="12">
    <location>
        <begin position="275"/>
        <end position="293"/>
    </location>
</feature>
<keyword evidence="16" id="KW-1185">Reference proteome</keyword>
<feature type="domain" description="C3H1-type" evidence="13">
    <location>
        <begin position="222"/>
        <end position="249"/>
    </location>
</feature>
<evidence type="ECO:0000313" key="15">
    <source>
        <dbReference type="EMBL" id="CAE7232438.1"/>
    </source>
</evidence>
<dbReference type="GO" id="GO:0003964">
    <property type="term" value="F:RNA-directed DNA polymerase activity"/>
    <property type="evidence" value="ECO:0007669"/>
    <property type="project" value="UniProtKB-KW"/>
</dbReference>
<dbReference type="InterPro" id="IPR036397">
    <property type="entry name" value="RNaseH_sf"/>
</dbReference>
<evidence type="ECO:0000256" key="3">
    <source>
        <dbReference type="ARBA" id="ARBA00022759"/>
    </source>
</evidence>
<dbReference type="PANTHER" id="PTHR42648:SF11">
    <property type="entry name" value="TRANSPOSON TY4-P GAG-POL POLYPROTEIN"/>
    <property type="match status" value="1"/>
</dbReference>
<dbReference type="GO" id="GO:0016787">
    <property type="term" value="F:hydrolase activity"/>
    <property type="evidence" value="ECO:0007669"/>
    <property type="project" value="UniProtKB-KW"/>
</dbReference>